<feature type="non-terminal residue" evidence="2">
    <location>
        <position position="1"/>
    </location>
</feature>
<accession>A0ABD0YY23</accession>
<dbReference type="EMBL" id="JBFDAA010000001">
    <property type="protein sequence ID" value="KAL1140851.1"/>
    <property type="molecule type" value="Genomic_DNA"/>
</dbReference>
<evidence type="ECO:0000313" key="2">
    <source>
        <dbReference type="EMBL" id="KAL1140851.1"/>
    </source>
</evidence>
<evidence type="ECO:0000313" key="3">
    <source>
        <dbReference type="Proteomes" id="UP001558652"/>
    </source>
</evidence>
<organism evidence="2 3">
    <name type="scientific">Ranatra chinensis</name>
    <dbReference type="NCBI Taxonomy" id="642074"/>
    <lineage>
        <taxon>Eukaryota</taxon>
        <taxon>Metazoa</taxon>
        <taxon>Ecdysozoa</taxon>
        <taxon>Arthropoda</taxon>
        <taxon>Hexapoda</taxon>
        <taxon>Insecta</taxon>
        <taxon>Pterygota</taxon>
        <taxon>Neoptera</taxon>
        <taxon>Paraneoptera</taxon>
        <taxon>Hemiptera</taxon>
        <taxon>Heteroptera</taxon>
        <taxon>Panheteroptera</taxon>
        <taxon>Nepomorpha</taxon>
        <taxon>Nepidae</taxon>
        <taxon>Ranatrinae</taxon>
        <taxon>Ranatra</taxon>
    </lineage>
</organism>
<keyword evidence="1" id="KW-0472">Membrane</keyword>
<feature type="transmembrane region" description="Helical" evidence="1">
    <location>
        <begin position="89"/>
        <end position="111"/>
    </location>
</feature>
<protein>
    <submittedName>
        <fullName evidence="2">Uncharacterized protein</fullName>
    </submittedName>
</protein>
<evidence type="ECO:0000256" key="1">
    <source>
        <dbReference type="SAM" id="Phobius"/>
    </source>
</evidence>
<feature type="transmembrane region" description="Helical" evidence="1">
    <location>
        <begin position="44"/>
        <end position="65"/>
    </location>
</feature>
<reference evidence="2 3" key="1">
    <citation type="submission" date="2024-07" db="EMBL/GenBank/DDBJ databases">
        <title>Chromosome-level genome assembly of the water stick insect Ranatra chinensis (Heteroptera: Nepidae).</title>
        <authorList>
            <person name="Liu X."/>
        </authorList>
    </citation>
    <scope>NUCLEOTIDE SEQUENCE [LARGE SCALE GENOMIC DNA]</scope>
    <source>
        <strain evidence="2">Cailab_2021Rc</strain>
        <tissue evidence="2">Muscle</tissue>
    </source>
</reference>
<dbReference type="AlphaFoldDB" id="A0ABD0YY23"/>
<sequence length="150" mass="15921">IEDVEEGCARGGGRCPKATQASAAKAEPGGLVVAGVAVATSCQVVLPIFGSLFLIVGTVLTVASYRGPEEGEDPEKYADRVNLTSNHRILGPCCLVVGLVMLSLGIALCVLSRRAKNHKLPFHCPIHGDFYPISPVNNNKLCELSSFFFH</sequence>
<gene>
    <name evidence="2" type="ORF">AAG570_000779</name>
</gene>
<proteinExistence type="predicted"/>
<keyword evidence="3" id="KW-1185">Reference proteome</keyword>
<keyword evidence="1" id="KW-0812">Transmembrane</keyword>
<comment type="caution">
    <text evidence="2">The sequence shown here is derived from an EMBL/GenBank/DDBJ whole genome shotgun (WGS) entry which is preliminary data.</text>
</comment>
<dbReference type="Proteomes" id="UP001558652">
    <property type="component" value="Unassembled WGS sequence"/>
</dbReference>
<keyword evidence="1" id="KW-1133">Transmembrane helix</keyword>
<name>A0ABD0YY23_9HEMI</name>